<gene>
    <name evidence="2" type="ORF">EZS27_024092</name>
</gene>
<feature type="transmembrane region" description="Helical" evidence="1">
    <location>
        <begin position="13"/>
        <end position="33"/>
    </location>
</feature>
<dbReference type="EMBL" id="SNRY01002090">
    <property type="protein sequence ID" value="KAA6326849.1"/>
    <property type="molecule type" value="Genomic_DNA"/>
</dbReference>
<keyword evidence="1" id="KW-0472">Membrane</keyword>
<protein>
    <submittedName>
        <fullName evidence="2">Uncharacterized protein</fullName>
    </submittedName>
</protein>
<proteinExistence type="predicted"/>
<dbReference type="AlphaFoldDB" id="A0A5J4QZM2"/>
<evidence type="ECO:0000313" key="2">
    <source>
        <dbReference type="EMBL" id="KAA6326849.1"/>
    </source>
</evidence>
<keyword evidence="1" id="KW-0812">Transmembrane</keyword>
<reference evidence="2" key="1">
    <citation type="submission" date="2019-03" db="EMBL/GenBank/DDBJ databases">
        <title>Single cell metagenomics reveals metabolic interactions within the superorganism composed of flagellate Streblomastix strix and complex community of Bacteroidetes bacteria on its surface.</title>
        <authorList>
            <person name="Treitli S.C."/>
            <person name="Kolisko M."/>
            <person name="Husnik F."/>
            <person name="Keeling P."/>
            <person name="Hampl V."/>
        </authorList>
    </citation>
    <scope>NUCLEOTIDE SEQUENCE</scope>
    <source>
        <strain evidence="2">STM</strain>
    </source>
</reference>
<name>A0A5J4QZM2_9ZZZZ</name>
<keyword evidence="1" id="KW-1133">Transmembrane helix</keyword>
<organism evidence="2">
    <name type="scientific">termite gut metagenome</name>
    <dbReference type="NCBI Taxonomy" id="433724"/>
    <lineage>
        <taxon>unclassified sequences</taxon>
        <taxon>metagenomes</taxon>
        <taxon>organismal metagenomes</taxon>
    </lineage>
</organism>
<comment type="caution">
    <text evidence="2">The sequence shown here is derived from an EMBL/GenBank/DDBJ whole genome shotgun (WGS) entry which is preliminary data.</text>
</comment>
<accession>A0A5J4QZM2</accession>
<evidence type="ECO:0000256" key="1">
    <source>
        <dbReference type="SAM" id="Phobius"/>
    </source>
</evidence>
<sequence>SIHSGLLRLRCNLFFAECGAIAFLLFNTLIFHYMQRTMKSKSVGNNSTYTNPPTNGGIFRLSTINPLFEQKDNPPSRTIHTLLRLFRKQPKPDSDKRENLPFLCTTHIRIARERNMPYKLFYIGNSNE</sequence>
<feature type="non-terminal residue" evidence="2">
    <location>
        <position position="1"/>
    </location>
</feature>